<dbReference type="Proteomes" id="UP000322887">
    <property type="component" value="Chromosome"/>
</dbReference>
<feature type="transmembrane region" description="Helical" evidence="1">
    <location>
        <begin position="82"/>
        <end position="105"/>
    </location>
</feature>
<accession>A0ABX5YSK0</accession>
<feature type="transmembrane region" description="Helical" evidence="1">
    <location>
        <begin position="12"/>
        <end position="33"/>
    </location>
</feature>
<protein>
    <recommendedName>
        <fullName evidence="4">Glycosyltransferase RgtA/B/C/D-like domain-containing protein</fullName>
    </recommendedName>
</protein>
<gene>
    <name evidence="2" type="ORF">GmarT_46500</name>
</gene>
<dbReference type="GeneID" id="98649111"/>
<feature type="transmembrane region" description="Helical" evidence="1">
    <location>
        <begin position="333"/>
        <end position="351"/>
    </location>
</feature>
<feature type="transmembrane region" description="Helical" evidence="1">
    <location>
        <begin position="117"/>
        <end position="135"/>
    </location>
</feature>
<keyword evidence="1" id="KW-1133">Transmembrane helix</keyword>
<sequence length="699" mass="78919">MLSSQKSAYLNFYLAAVSLLVFLTTLWGVYTHFSPVPFWDMWDGYLRFYLQILDHDHSAWLQQHNEHRIFMSRILFWIDIRFFRGTGAFLLCVNLLIQLGTACVFSSIISKRMKSDPYKYAIHFFVICLLFSWVQNNNLTWAFQSQFLFVYMFSLLAFWNLGQYSTEKKIFYLACSLLSACCAAFSMANGLLVFPLLFVQALFLRISKRSILAIVVVALGIFAVYFNNYQKPSGHASSVDSLLQHPFLVIQFMFTFLGSPFKSALNNIHCVTAAGVLLMAGAGSYLYFIIKKRNLDSVNLTLFTFLLFIFGTALATATGRINFGPQAAMESRYTTPALMGWITLIIIGFVNQTSVHKYFFQAMKGALICIPLLLLPPQLKAFEDFSGTAFTRKLAVFGLARNHYDESYARQVYPFKDVLVDTVDQSLDQRLSIFGTDWYKYDHETLSPDSISEKPCMGHMESVRPFQSGSTIAYRVKGWVWDPQTKSVPEYIVLTDSSHQVVGLGISGEPRPDVTAAIEGHPTNTGWRAYVDKSSIKGPIYAFALTDSGILPVPGKPIELAENTLIAGISDWDGKPPSKFKILNSEWTEGKLPPHVKEDDPNQVLTSGSQGDEFEGKVEIEFEPDHEPINITYMTGPDSTAQKIEVFDSDGKLLTQFEIPESTHRWSNIRFDLNAQEKVKAVLSDQGKSWGQWSVLLIP</sequence>
<dbReference type="RefSeq" id="WP_002647039.1">
    <property type="nucleotide sequence ID" value="NZ_CP042910.1"/>
</dbReference>
<dbReference type="EMBL" id="CP042910">
    <property type="protein sequence ID" value="QEG18759.1"/>
    <property type="molecule type" value="Genomic_DNA"/>
</dbReference>
<feature type="transmembrane region" description="Helical" evidence="1">
    <location>
        <begin position="241"/>
        <end position="258"/>
    </location>
</feature>
<feature type="transmembrane region" description="Helical" evidence="1">
    <location>
        <begin position="141"/>
        <end position="159"/>
    </location>
</feature>
<evidence type="ECO:0000313" key="3">
    <source>
        <dbReference type="Proteomes" id="UP000322887"/>
    </source>
</evidence>
<feature type="transmembrane region" description="Helical" evidence="1">
    <location>
        <begin position="171"/>
        <end position="198"/>
    </location>
</feature>
<proteinExistence type="predicted"/>
<evidence type="ECO:0000313" key="2">
    <source>
        <dbReference type="EMBL" id="QEG18759.1"/>
    </source>
</evidence>
<reference evidence="2 3" key="1">
    <citation type="submission" date="2019-08" db="EMBL/GenBank/DDBJ databases">
        <title>Deep-cultivation of Planctomycetes and their phenomic and genomic characterization uncovers novel biology.</title>
        <authorList>
            <person name="Wiegand S."/>
            <person name="Jogler M."/>
            <person name="Boedeker C."/>
            <person name="Pinto D."/>
            <person name="Vollmers J."/>
            <person name="Rivas-Marin E."/>
            <person name="Kohn T."/>
            <person name="Peeters S.H."/>
            <person name="Heuer A."/>
            <person name="Rast P."/>
            <person name="Oberbeckmann S."/>
            <person name="Bunk B."/>
            <person name="Jeske O."/>
            <person name="Meyerdierks A."/>
            <person name="Storesund J.E."/>
            <person name="Kallscheuer N."/>
            <person name="Luecker S."/>
            <person name="Lage O.M."/>
            <person name="Pohl T."/>
            <person name="Merkel B.J."/>
            <person name="Hornburger P."/>
            <person name="Mueller R.-W."/>
            <person name="Bruemmer F."/>
            <person name="Labrenz M."/>
            <person name="Spormann A.M."/>
            <person name="Op den Camp H."/>
            <person name="Overmann J."/>
            <person name="Amann R."/>
            <person name="Jetten M.S.M."/>
            <person name="Mascher T."/>
            <person name="Medema M.H."/>
            <person name="Devos D.P."/>
            <person name="Kaster A.-K."/>
            <person name="Ovreas L."/>
            <person name="Rohde M."/>
            <person name="Galperin M.Y."/>
            <person name="Jogler C."/>
        </authorList>
    </citation>
    <scope>NUCLEOTIDE SEQUENCE [LARGE SCALE GENOMIC DNA]</scope>
    <source>
        <strain evidence="2 3">DSM 8797</strain>
    </source>
</reference>
<feature type="transmembrane region" description="Helical" evidence="1">
    <location>
        <begin position="358"/>
        <end position="375"/>
    </location>
</feature>
<keyword evidence="1" id="KW-0812">Transmembrane</keyword>
<keyword evidence="1" id="KW-0472">Membrane</keyword>
<evidence type="ECO:0008006" key="4">
    <source>
        <dbReference type="Google" id="ProtNLM"/>
    </source>
</evidence>
<feature type="transmembrane region" description="Helical" evidence="1">
    <location>
        <begin position="264"/>
        <end position="288"/>
    </location>
</feature>
<feature type="transmembrane region" description="Helical" evidence="1">
    <location>
        <begin position="300"/>
        <end position="321"/>
    </location>
</feature>
<name>A0ABX5YSK0_9PLAN</name>
<keyword evidence="3" id="KW-1185">Reference proteome</keyword>
<organism evidence="2 3">
    <name type="scientific">Gimesia maris</name>
    <dbReference type="NCBI Taxonomy" id="122"/>
    <lineage>
        <taxon>Bacteria</taxon>
        <taxon>Pseudomonadati</taxon>
        <taxon>Planctomycetota</taxon>
        <taxon>Planctomycetia</taxon>
        <taxon>Planctomycetales</taxon>
        <taxon>Planctomycetaceae</taxon>
        <taxon>Gimesia</taxon>
    </lineage>
</organism>
<feature type="transmembrane region" description="Helical" evidence="1">
    <location>
        <begin position="210"/>
        <end position="229"/>
    </location>
</feature>
<evidence type="ECO:0000256" key="1">
    <source>
        <dbReference type="SAM" id="Phobius"/>
    </source>
</evidence>